<sequence length="827" mass="89459">MLPTISPTGRKEPLLEYWELLPDGRYQGQVFGRAGYEDGDVITTGTVVKTSSTHITTASGTTYKLGRPTTKKRRASPIPGSKEANNLGDAKPRVGTAQDEDDDGTKPNTGRKVPSAGRRRPTPRDDKTEEAEKPKPRFVAGGGPKATDSPPARAGRRSIATPPNPLEQTAVECRQDVYVGDRVRVSGAGGTRGATGEVMYVGPAEFAGGRQVCGIKLDKAQTASVHDGKEKGGERYFRCPPGHGCYVLLTEVELLPRDGKMPKDNDDEAPFNVDEALERLVGMTPAKQHLKSLRNRLEVGRKREVYGVKDSKPMHTLLLGSLGMAFQDFTEILAGILKEAQVLPLRKVHCVSRKDLVGANTESTNKMADEAMTKATGGVLLILDASSLVSGGRSGDREDYYGTMALTKILGVLDKPEGGSPPLVLVLGVKRDSVQALVQGVPALSAQAPNQIELPEYSSLETAMLLRQAVAKAKFELAPSLTDSHLMELLSTHLSRAAVDKRGVELVKRLTEEAINRQTDRVFQMKTVSKESLLELKAVDFEEGPVEGMQPTAQILARLDEVVGLGGVKTHVRSLIAQLQLDSERRQAGLPSGATRSTTLHMIFSGNPGTGKTTVARIISEVLQSMGILRCGHCVETDRADLVAGYVGQTALKVHEVVQRALGGVLFVDEAYALVKDDKDQFGKEALDTLMKLVEDYRDDLVVVLAGDPKEMDEMIAHNPGVRSRFPTVIQFEDYSVPELMQIADIILNKSQMQLGPGAREALEAHCGVISASKDADNGNGRAVRNLVEKAIRQQALRLVQNRRAGEPPASAQDLCLLTAQDMQFDP</sequence>
<comment type="similarity">
    <text evidence="1">Belongs to the CbxX/CfxQ family.</text>
</comment>
<evidence type="ECO:0000259" key="5">
    <source>
        <dbReference type="SMART" id="SM00382"/>
    </source>
</evidence>
<dbReference type="GO" id="GO:0016887">
    <property type="term" value="F:ATP hydrolysis activity"/>
    <property type="evidence" value="ECO:0007669"/>
    <property type="project" value="InterPro"/>
</dbReference>
<dbReference type="PANTHER" id="PTHR43392:SF2">
    <property type="entry name" value="AAA-TYPE ATPASE FAMILY PROTEIN _ ANKYRIN REPEAT FAMILY PROTEIN"/>
    <property type="match status" value="1"/>
</dbReference>
<dbReference type="EMBL" id="HBGA01017383">
    <property type="protein sequence ID" value="CAD8995686.1"/>
    <property type="molecule type" value="Transcribed_RNA"/>
</dbReference>
<dbReference type="InterPro" id="IPR000938">
    <property type="entry name" value="CAP-Gly_domain"/>
</dbReference>
<dbReference type="GO" id="GO:0005524">
    <property type="term" value="F:ATP binding"/>
    <property type="evidence" value="ECO:0007669"/>
    <property type="project" value="UniProtKB-KW"/>
</dbReference>
<dbReference type="SUPFAM" id="SSF52540">
    <property type="entry name" value="P-loop containing nucleoside triphosphate hydrolases"/>
    <property type="match status" value="1"/>
</dbReference>
<feature type="domain" description="CAP-Gly" evidence="6">
    <location>
        <begin position="179"/>
        <end position="253"/>
    </location>
</feature>
<dbReference type="Pfam" id="PF17866">
    <property type="entry name" value="AAA_lid_6"/>
    <property type="match status" value="1"/>
</dbReference>
<proteinExistence type="inferred from homology"/>
<feature type="compositionally biased region" description="Basic and acidic residues" evidence="4">
    <location>
        <begin position="122"/>
        <end position="135"/>
    </location>
</feature>
<dbReference type="PRINTS" id="PR00819">
    <property type="entry name" value="CBXCFQXSUPER"/>
</dbReference>
<name>A0A7S1HYW0_9EUGL</name>
<dbReference type="Gene3D" id="1.10.8.60">
    <property type="match status" value="1"/>
</dbReference>
<organism evidence="7">
    <name type="scientific">Eutreptiella gymnastica</name>
    <dbReference type="NCBI Taxonomy" id="73025"/>
    <lineage>
        <taxon>Eukaryota</taxon>
        <taxon>Discoba</taxon>
        <taxon>Euglenozoa</taxon>
        <taxon>Euglenida</taxon>
        <taxon>Spirocuta</taxon>
        <taxon>Euglenophyceae</taxon>
        <taxon>Eutreptiales</taxon>
        <taxon>Eutreptiaceae</taxon>
        <taxon>Eutreptiella</taxon>
    </lineage>
</organism>
<dbReference type="Gene3D" id="3.40.50.300">
    <property type="entry name" value="P-loop containing nucleotide triphosphate hydrolases"/>
    <property type="match status" value="2"/>
</dbReference>
<dbReference type="SUPFAM" id="SSF74924">
    <property type="entry name" value="Cap-Gly domain"/>
    <property type="match status" value="1"/>
</dbReference>
<evidence type="ECO:0000259" key="6">
    <source>
        <dbReference type="SMART" id="SM01052"/>
    </source>
</evidence>
<dbReference type="InterPro" id="IPR036859">
    <property type="entry name" value="CAP-Gly_dom_sf"/>
</dbReference>
<dbReference type="InterPro" id="IPR003593">
    <property type="entry name" value="AAA+_ATPase"/>
</dbReference>
<dbReference type="CDD" id="cd00009">
    <property type="entry name" value="AAA"/>
    <property type="match status" value="1"/>
</dbReference>
<evidence type="ECO:0000256" key="2">
    <source>
        <dbReference type="ARBA" id="ARBA00022741"/>
    </source>
</evidence>
<dbReference type="InterPro" id="IPR027417">
    <property type="entry name" value="P-loop_NTPase"/>
</dbReference>
<dbReference type="InterPro" id="IPR050773">
    <property type="entry name" value="CbxX/CfxQ_RuBisCO_ESX"/>
</dbReference>
<dbReference type="Gene3D" id="2.30.30.190">
    <property type="entry name" value="CAP Gly-rich-like domain"/>
    <property type="match status" value="1"/>
</dbReference>
<dbReference type="PANTHER" id="PTHR43392">
    <property type="entry name" value="AAA-TYPE ATPASE FAMILY PROTEIN / ANKYRIN REPEAT FAMILY PROTEIN"/>
    <property type="match status" value="1"/>
</dbReference>
<gene>
    <name evidence="7" type="ORF">EGYM00392_LOCUS6743</name>
</gene>
<reference evidence="7" key="1">
    <citation type="submission" date="2021-01" db="EMBL/GenBank/DDBJ databases">
        <authorList>
            <person name="Corre E."/>
            <person name="Pelletier E."/>
            <person name="Niang G."/>
            <person name="Scheremetjew M."/>
            <person name="Finn R."/>
            <person name="Kale V."/>
            <person name="Holt S."/>
            <person name="Cochrane G."/>
            <person name="Meng A."/>
            <person name="Brown T."/>
            <person name="Cohen L."/>
        </authorList>
    </citation>
    <scope>NUCLEOTIDE SEQUENCE</scope>
    <source>
        <strain evidence="7">NIES-381</strain>
    </source>
</reference>
<accession>A0A7S1HYW0</accession>
<evidence type="ECO:0000313" key="7">
    <source>
        <dbReference type="EMBL" id="CAD8995686.1"/>
    </source>
</evidence>
<evidence type="ECO:0000256" key="4">
    <source>
        <dbReference type="SAM" id="MobiDB-lite"/>
    </source>
</evidence>
<evidence type="ECO:0000256" key="3">
    <source>
        <dbReference type="ARBA" id="ARBA00022840"/>
    </source>
</evidence>
<dbReference type="InterPro" id="IPR003959">
    <property type="entry name" value="ATPase_AAA_core"/>
</dbReference>
<dbReference type="Pfam" id="PF00004">
    <property type="entry name" value="AAA"/>
    <property type="match status" value="1"/>
</dbReference>
<evidence type="ECO:0008006" key="8">
    <source>
        <dbReference type="Google" id="ProtNLM"/>
    </source>
</evidence>
<keyword evidence="3" id="KW-0067">ATP-binding</keyword>
<dbReference type="SMART" id="SM00382">
    <property type="entry name" value="AAA"/>
    <property type="match status" value="1"/>
</dbReference>
<feature type="domain" description="AAA+ ATPase" evidence="5">
    <location>
        <begin position="598"/>
        <end position="736"/>
    </location>
</feature>
<dbReference type="Pfam" id="PF01302">
    <property type="entry name" value="CAP_GLY"/>
    <property type="match status" value="1"/>
</dbReference>
<protein>
    <recommendedName>
        <fullName evidence="8">CAP-Gly domain-containing protein</fullName>
    </recommendedName>
</protein>
<dbReference type="FunFam" id="3.40.50.300:FF:000216">
    <property type="entry name" value="Type VII secretion ATPase EccA"/>
    <property type="match status" value="1"/>
</dbReference>
<dbReference type="InterPro" id="IPR041627">
    <property type="entry name" value="AAA_lid_6"/>
</dbReference>
<dbReference type="AlphaFoldDB" id="A0A7S1HYW0"/>
<evidence type="ECO:0000256" key="1">
    <source>
        <dbReference type="ARBA" id="ARBA00010378"/>
    </source>
</evidence>
<dbReference type="SMART" id="SM01052">
    <property type="entry name" value="CAP_GLY"/>
    <property type="match status" value="1"/>
</dbReference>
<feature type="region of interest" description="Disordered" evidence="4">
    <location>
        <begin position="59"/>
        <end position="168"/>
    </location>
</feature>
<dbReference type="InterPro" id="IPR000641">
    <property type="entry name" value="CbxX/CfxQ"/>
</dbReference>
<keyword evidence="2" id="KW-0547">Nucleotide-binding</keyword>